<sequence length="130" mass="14410">MSTLLTFCDGPALPVPSVEAACADDAVCDPELKDGVTSPFWFPGLKEVRRRARVVENADEEGRWTADEEENEEDARVWERDDGRQKRPLVQSQETRGGKDASGALTAAQEAHREDSSHASGEAWHHHVRS</sequence>
<dbReference type="Proteomes" id="UP001066276">
    <property type="component" value="Chromosome 1_1"/>
</dbReference>
<feature type="compositionally biased region" description="Basic and acidic residues" evidence="1">
    <location>
        <begin position="55"/>
        <end position="66"/>
    </location>
</feature>
<dbReference type="AlphaFoldDB" id="A0AAV7WUA2"/>
<keyword evidence="3" id="KW-1185">Reference proteome</keyword>
<organism evidence="2 3">
    <name type="scientific">Pleurodeles waltl</name>
    <name type="common">Iberian ribbed newt</name>
    <dbReference type="NCBI Taxonomy" id="8319"/>
    <lineage>
        <taxon>Eukaryota</taxon>
        <taxon>Metazoa</taxon>
        <taxon>Chordata</taxon>
        <taxon>Craniata</taxon>
        <taxon>Vertebrata</taxon>
        <taxon>Euteleostomi</taxon>
        <taxon>Amphibia</taxon>
        <taxon>Batrachia</taxon>
        <taxon>Caudata</taxon>
        <taxon>Salamandroidea</taxon>
        <taxon>Salamandridae</taxon>
        <taxon>Pleurodelinae</taxon>
        <taxon>Pleurodeles</taxon>
    </lineage>
</organism>
<name>A0AAV7WUA2_PLEWA</name>
<protein>
    <submittedName>
        <fullName evidence="2">Uncharacterized protein</fullName>
    </submittedName>
</protein>
<evidence type="ECO:0000313" key="3">
    <source>
        <dbReference type="Proteomes" id="UP001066276"/>
    </source>
</evidence>
<accession>A0AAV7WUA2</accession>
<gene>
    <name evidence="2" type="ORF">NDU88_003876</name>
</gene>
<feature type="compositionally biased region" description="Basic and acidic residues" evidence="1">
    <location>
        <begin position="74"/>
        <end position="85"/>
    </location>
</feature>
<comment type="caution">
    <text evidence="2">The sequence shown here is derived from an EMBL/GenBank/DDBJ whole genome shotgun (WGS) entry which is preliminary data.</text>
</comment>
<evidence type="ECO:0000256" key="1">
    <source>
        <dbReference type="SAM" id="MobiDB-lite"/>
    </source>
</evidence>
<evidence type="ECO:0000313" key="2">
    <source>
        <dbReference type="EMBL" id="KAJ1216272.1"/>
    </source>
</evidence>
<feature type="region of interest" description="Disordered" evidence="1">
    <location>
        <begin position="55"/>
        <end position="130"/>
    </location>
</feature>
<dbReference type="EMBL" id="JANPWB010000001">
    <property type="protein sequence ID" value="KAJ1216272.1"/>
    <property type="molecule type" value="Genomic_DNA"/>
</dbReference>
<reference evidence="2" key="1">
    <citation type="journal article" date="2022" name="bioRxiv">
        <title>Sequencing and chromosome-scale assembly of the giantPleurodeles waltlgenome.</title>
        <authorList>
            <person name="Brown T."/>
            <person name="Elewa A."/>
            <person name="Iarovenko S."/>
            <person name="Subramanian E."/>
            <person name="Araus A.J."/>
            <person name="Petzold A."/>
            <person name="Susuki M."/>
            <person name="Suzuki K.-i.T."/>
            <person name="Hayashi T."/>
            <person name="Toyoda A."/>
            <person name="Oliveira C."/>
            <person name="Osipova E."/>
            <person name="Leigh N.D."/>
            <person name="Simon A."/>
            <person name="Yun M.H."/>
        </authorList>
    </citation>
    <scope>NUCLEOTIDE SEQUENCE</scope>
    <source>
        <strain evidence="2">20211129_DDA</strain>
        <tissue evidence="2">Liver</tissue>
    </source>
</reference>
<proteinExistence type="predicted"/>